<name>A0A7L5C0F5_9RHOB</name>
<dbReference type="InterPro" id="IPR016162">
    <property type="entry name" value="Ald_DH_N"/>
</dbReference>
<dbReference type="KEGG" id="hdh:G5B40_11410"/>
<dbReference type="Pfam" id="PF00171">
    <property type="entry name" value="Aldedh"/>
    <property type="match status" value="1"/>
</dbReference>
<protein>
    <submittedName>
        <fullName evidence="4">Aldehyde dehydrogenase family protein</fullName>
    </submittedName>
</protein>
<keyword evidence="2" id="KW-0560">Oxidoreductase</keyword>
<comment type="similarity">
    <text evidence="1">Belongs to the aldehyde dehydrogenase family.</text>
</comment>
<dbReference type="RefSeq" id="WP_165098655.1">
    <property type="nucleotide sequence ID" value="NZ_CP049056.1"/>
</dbReference>
<dbReference type="EMBL" id="CP049056">
    <property type="protein sequence ID" value="QIE56006.1"/>
    <property type="molecule type" value="Genomic_DNA"/>
</dbReference>
<dbReference type="Proteomes" id="UP000503336">
    <property type="component" value="Chromosome"/>
</dbReference>
<gene>
    <name evidence="4" type="ORF">G5B40_11410</name>
</gene>
<dbReference type="PANTHER" id="PTHR42991">
    <property type="entry name" value="ALDEHYDE DEHYDROGENASE"/>
    <property type="match status" value="1"/>
</dbReference>
<dbReference type="InterPro" id="IPR016163">
    <property type="entry name" value="Ald_DH_C"/>
</dbReference>
<dbReference type="Gene3D" id="3.40.605.10">
    <property type="entry name" value="Aldehyde Dehydrogenase, Chain A, domain 1"/>
    <property type="match status" value="1"/>
</dbReference>
<dbReference type="InterPro" id="IPR015590">
    <property type="entry name" value="Aldehyde_DH_dom"/>
</dbReference>
<keyword evidence="5" id="KW-1185">Reference proteome</keyword>
<evidence type="ECO:0000256" key="1">
    <source>
        <dbReference type="ARBA" id="ARBA00009986"/>
    </source>
</evidence>
<sequence length="483" mass="51351">MQTDNAPAKRETANSAMSRIGDDWISSEQIFEWREPFRSQVATKVHFADLADLDRALDVAVAARPVVAGLPGHDRARILRRASALLGERTPQIASVMSRETGKAISDANQELSRAVEVLGFCAEEAIRIEGRHIPLDGSALGVGKVAIGLRFPIGIVAGIVPFNAPVNLACHKIGPALAAGNPIVIKAPPQAAYTLQLLVQACVDAGFPTGAIGLLHGDAEVGRALVRDPRVEFISFTGSAGVGAEIKAVAGTRGCILELGGVGPTIVHSDAEIEKAAPICAQAGFRLAGQSCASVQNLFVHEDIADDFTSRILAFTKTLKLGDPADPRTNLGPVIDEHAAARITSWLAEAREGGAKVLCGGRRHGTMVEPTLVTNVSTDMMIVCREVFGPVIVLRRYRELEEVFEWIRGTGLGLNCGLFTAAHAVALRAVRELRCASIIVNGATAFRPDQLPYGGLRGSGYGRESPRDTVRAMTEERLLVFA</sequence>
<dbReference type="SUPFAM" id="SSF53720">
    <property type="entry name" value="ALDH-like"/>
    <property type="match status" value="1"/>
</dbReference>
<dbReference type="GO" id="GO:0008911">
    <property type="term" value="F:lactaldehyde dehydrogenase (NAD+) activity"/>
    <property type="evidence" value="ECO:0007669"/>
    <property type="project" value="TreeGrafter"/>
</dbReference>
<dbReference type="InterPro" id="IPR016161">
    <property type="entry name" value="Ald_DH/histidinol_DH"/>
</dbReference>
<dbReference type="PANTHER" id="PTHR42991:SF1">
    <property type="entry name" value="ALDEHYDE DEHYDROGENASE"/>
    <property type="match status" value="1"/>
</dbReference>
<accession>A0A7L5C0F5</accession>
<dbReference type="InterPro" id="IPR051020">
    <property type="entry name" value="ALDH-related_metabolic_enz"/>
</dbReference>
<feature type="domain" description="Aldehyde dehydrogenase" evidence="3">
    <location>
        <begin position="24"/>
        <end position="477"/>
    </location>
</feature>
<organism evidence="4 5">
    <name type="scientific">Pikeienuella piscinae</name>
    <dbReference type="NCBI Taxonomy" id="2748098"/>
    <lineage>
        <taxon>Bacteria</taxon>
        <taxon>Pseudomonadati</taxon>
        <taxon>Pseudomonadota</taxon>
        <taxon>Alphaproteobacteria</taxon>
        <taxon>Rhodobacterales</taxon>
        <taxon>Paracoccaceae</taxon>
        <taxon>Pikeienuella</taxon>
    </lineage>
</organism>
<dbReference type="AlphaFoldDB" id="A0A7L5C0F5"/>
<reference evidence="4 5" key="1">
    <citation type="submission" date="2020-02" db="EMBL/GenBank/DDBJ databases">
        <title>complete genome sequence of Rhodobacteraceae bacterium.</title>
        <authorList>
            <person name="Park J."/>
            <person name="Kim Y.-S."/>
            <person name="Kim K.-H."/>
        </authorList>
    </citation>
    <scope>NUCLEOTIDE SEQUENCE [LARGE SCALE GENOMIC DNA]</scope>
    <source>
        <strain evidence="4 5">RR4-56</strain>
    </source>
</reference>
<evidence type="ECO:0000313" key="4">
    <source>
        <dbReference type="EMBL" id="QIE56006.1"/>
    </source>
</evidence>
<evidence type="ECO:0000256" key="2">
    <source>
        <dbReference type="ARBA" id="ARBA00023002"/>
    </source>
</evidence>
<evidence type="ECO:0000313" key="5">
    <source>
        <dbReference type="Proteomes" id="UP000503336"/>
    </source>
</evidence>
<dbReference type="Gene3D" id="3.40.309.10">
    <property type="entry name" value="Aldehyde Dehydrogenase, Chain A, domain 2"/>
    <property type="match status" value="1"/>
</dbReference>
<proteinExistence type="inferred from homology"/>
<evidence type="ECO:0000259" key="3">
    <source>
        <dbReference type="Pfam" id="PF00171"/>
    </source>
</evidence>